<feature type="domain" description="Thioredoxin" evidence="6">
    <location>
        <begin position="250"/>
        <end position="387"/>
    </location>
</feature>
<feature type="chain" id="PRO_5020922949" evidence="5">
    <location>
        <begin position="33"/>
        <end position="387"/>
    </location>
</feature>
<evidence type="ECO:0000256" key="5">
    <source>
        <dbReference type="SAM" id="SignalP"/>
    </source>
</evidence>
<reference evidence="7 8" key="1">
    <citation type="submission" date="2019-02" db="EMBL/GenBank/DDBJ databases">
        <title>Pedobacter sp. RP-3-8 sp. nov., isolated from Arctic soil.</title>
        <authorList>
            <person name="Dahal R.H."/>
        </authorList>
    </citation>
    <scope>NUCLEOTIDE SEQUENCE [LARGE SCALE GENOMIC DNA]</scope>
    <source>
        <strain evidence="7 8">RP-3-8</strain>
    </source>
</reference>
<dbReference type="CDD" id="cd02966">
    <property type="entry name" value="TlpA_like_family"/>
    <property type="match status" value="1"/>
</dbReference>
<dbReference type="InterPro" id="IPR025380">
    <property type="entry name" value="DUF4369"/>
</dbReference>
<protein>
    <submittedName>
        <fullName evidence="7">AhpC/TSA family protein</fullName>
    </submittedName>
</protein>
<accession>A0A4R0NDT4</accession>
<dbReference type="Pfam" id="PF00578">
    <property type="entry name" value="AhpC-TSA"/>
    <property type="match status" value="1"/>
</dbReference>
<dbReference type="AlphaFoldDB" id="A0A4R0NDT4"/>
<dbReference type="InterPro" id="IPR013766">
    <property type="entry name" value="Thioredoxin_domain"/>
</dbReference>
<comment type="subcellular location">
    <subcellularLocation>
        <location evidence="1">Cell envelope</location>
    </subcellularLocation>
</comment>
<gene>
    <name evidence="7" type="ORF">EZ444_04640</name>
</gene>
<dbReference type="GO" id="GO:0016209">
    <property type="term" value="F:antioxidant activity"/>
    <property type="evidence" value="ECO:0007669"/>
    <property type="project" value="InterPro"/>
</dbReference>
<dbReference type="PROSITE" id="PS00194">
    <property type="entry name" value="THIOREDOXIN_1"/>
    <property type="match status" value="1"/>
</dbReference>
<dbReference type="PROSITE" id="PS51352">
    <property type="entry name" value="THIOREDOXIN_2"/>
    <property type="match status" value="1"/>
</dbReference>
<name>A0A4R0NDT4_9SPHI</name>
<dbReference type="Pfam" id="PF14289">
    <property type="entry name" value="DUF4369"/>
    <property type="match status" value="1"/>
</dbReference>
<dbReference type="Proteomes" id="UP000291117">
    <property type="component" value="Unassembled WGS sequence"/>
</dbReference>
<feature type="signal peptide" evidence="5">
    <location>
        <begin position="1"/>
        <end position="32"/>
    </location>
</feature>
<dbReference type="PANTHER" id="PTHR42852">
    <property type="entry name" value="THIOL:DISULFIDE INTERCHANGE PROTEIN DSBE"/>
    <property type="match status" value="1"/>
</dbReference>
<dbReference type="OrthoDB" id="6399635at2"/>
<dbReference type="InterPro" id="IPR017937">
    <property type="entry name" value="Thioredoxin_CS"/>
</dbReference>
<evidence type="ECO:0000313" key="7">
    <source>
        <dbReference type="EMBL" id="TCC98569.1"/>
    </source>
</evidence>
<proteinExistence type="predicted"/>
<evidence type="ECO:0000256" key="2">
    <source>
        <dbReference type="ARBA" id="ARBA00022748"/>
    </source>
</evidence>
<dbReference type="PANTHER" id="PTHR42852:SF6">
    <property type="entry name" value="THIOL:DISULFIDE INTERCHANGE PROTEIN DSBE"/>
    <property type="match status" value="1"/>
</dbReference>
<dbReference type="GO" id="GO:0016491">
    <property type="term" value="F:oxidoreductase activity"/>
    <property type="evidence" value="ECO:0007669"/>
    <property type="project" value="InterPro"/>
</dbReference>
<dbReference type="InterPro" id="IPR036249">
    <property type="entry name" value="Thioredoxin-like_sf"/>
</dbReference>
<dbReference type="GO" id="GO:0017004">
    <property type="term" value="P:cytochrome complex assembly"/>
    <property type="evidence" value="ECO:0007669"/>
    <property type="project" value="UniProtKB-KW"/>
</dbReference>
<keyword evidence="3" id="KW-1015">Disulfide bond</keyword>
<sequence>MVFKQKTSFIKIIKQMRTTTILSLLLLTGTLAAQVKKPKGFTLNGHLANAASKMVYFSDGRNTAEKVFYMDSTLTDAMGRFTFKGIIAEPRQFLLQVKNAKRGAIIYMENANILIEGNADSLTNVRVKGAKEEAIRQEWMKLNDPVAQKKWADEISRDYDTAVERKDSAAMKLEKEKLGMRYTENLIKKIKTIVDKYPNSVMSVDLIGFVATFQENHTADSLLKVVEQTTAGRYTQTKELRKQLNITLSQTIGSKAPDFLQPDTAGKLISLSSMKGKYVLLDFWASWCTPCRAENPYLLKAYARFKDKGFTILSVSLDGDRKAWLSAVKHDNLLWPQVGDLKAAANEVAKSYGVRGIPANFLIDPQGKIVAKNLRGDKLEKQLEKLF</sequence>
<evidence type="ECO:0000256" key="1">
    <source>
        <dbReference type="ARBA" id="ARBA00004196"/>
    </source>
</evidence>
<keyword evidence="4" id="KW-0676">Redox-active center</keyword>
<evidence type="ECO:0000313" key="8">
    <source>
        <dbReference type="Proteomes" id="UP000291117"/>
    </source>
</evidence>
<comment type="caution">
    <text evidence="7">The sequence shown here is derived from an EMBL/GenBank/DDBJ whole genome shotgun (WGS) entry which is preliminary data.</text>
</comment>
<dbReference type="GO" id="GO:0030313">
    <property type="term" value="C:cell envelope"/>
    <property type="evidence" value="ECO:0007669"/>
    <property type="project" value="UniProtKB-SubCell"/>
</dbReference>
<dbReference type="SUPFAM" id="SSF52833">
    <property type="entry name" value="Thioredoxin-like"/>
    <property type="match status" value="1"/>
</dbReference>
<organism evidence="7 8">
    <name type="scientific">Pedobacter hiemivivus</name>
    <dbReference type="NCBI Taxonomy" id="2530454"/>
    <lineage>
        <taxon>Bacteria</taxon>
        <taxon>Pseudomonadati</taxon>
        <taxon>Bacteroidota</taxon>
        <taxon>Sphingobacteriia</taxon>
        <taxon>Sphingobacteriales</taxon>
        <taxon>Sphingobacteriaceae</taxon>
        <taxon>Pedobacter</taxon>
    </lineage>
</organism>
<keyword evidence="8" id="KW-1185">Reference proteome</keyword>
<keyword evidence="5" id="KW-0732">Signal</keyword>
<dbReference type="EMBL" id="SJSM01000002">
    <property type="protein sequence ID" value="TCC98569.1"/>
    <property type="molecule type" value="Genomic_DNA"/>
</dbReference>
<evidence type="ECO:0000256" key="4">
    <source>
        <dbReference type="ARBA" id="ARBA00023284"/>
    </source>
</evidence>
<dbReference type="InterPro" id="IPR050553">
    <property type="entry name" value="Thioredoxin_ResA/DsbE_sf"/>
</dbReference>
<evidence type="ECO:0000256" key="3">
    <source>
        <dbReference type="ARBA" id="ARBA00023157"/>
    </source>
</evidence>
<evidence type="ECO:0000259" key="6">
    <source>
        <dbReference type="PROSITE" id="PS51352"/>
    </source>
</evidence>
<dbReference type="InterPro" id="IPR000866">
    <property type="entry name" value="AhpC/TSA"/>
</dbReference>
<dbReference type="Gene3D" id="3.40.30.10">
    <property type="entry name" value="Glutaredoxin"/>
    <property type="match status" value="1"/>
</dbReference>
<keyword evidence="2" id="KW-0201">Cytochrome c-type biogenesis</keyword>